<feature type="transmembrane region" description="Helical" evidence="2">
    <location>
        <begin position="45"/>
        <end position="64"/>
    </location>
</feature>
<dbReference type="PROSITE" id="PS50008">
    <property type="entry name" value="PIPLC_Y_DOMAIN"/>
    <property type="match status" value="1"/>
</dbReference>
<organism evidence="4 5">
    <name type="scientific">Mucilaginibacter defluvii</name>
    <dbReference type="NCBI Taxonomy" id="1196019"/>
    <lineage>
        <taxon>Bacteria</taxon>
        <taxon>Pseudomonadati</taxon>
        <taxon>Bacteroidota</taxon>
        <taxon>Sphingobacteriia</taxon>
        <taxon>Sphingobacteriales</taxon>
        <taxon>Sphingobacteriaceae</taxon>
        <taxon>Mucilaginibacter</taxon>
    </lineage>
</organism>
<dbReference type="EMBL" id="BAABJI010000001">
    <property type="protein sequence ID" value="GAA4906115.1"/>
    <property type="molecule type" value="Genomic_DNA"/>
</dbReference>
<gene>
    <name evidence="4" type="ORF">GCM10023313_06010</name>
</gene>
<keyword evidence="5" id="KW-1185">Reference proteome</keyword>
<accession>A0ABP9FUK1</accession>
<name>A0ABP9FUK1_9SPHI</name>
<feature type="compositionally biased region" description="Low complexity" evidence="1">
    <location>
        <begin position="1034"/>
        <end position="1046"/>
    </location>
</feature>
<evidence type="ECO:0000313" key="5">
    <source>
        <dbReference type="Proteomes" id="UP001501436"/>
    </source>
</evidence>
<evidence type="ECO:0000256" key="1">
    <source>
        <dbReference type="SAM" id="MobiDB-lite"/>
    </source>
</evidence>
<comment type="caution">
    <text evidence="4">The sequence shown here is derived from an EMBL/GenBank/DDBJ whole genome shotgun (WGS) entry which is preliminary data.</text>
</comment>
<sequence length="1203" mass="135894">MTYYTIIRHHRDLHSGSGWDGDFENKKAKTINKNRNNNSIAMRKVVLLLLGLTVSMIITAQVQLQSGSAEYSLPIFTYSDPKAGLSSTITLNYSAGGGIRAGQLSSNVGLGWDLVASGEIERIQNGQPDDQYNPIPYTGAGNHLILKRDTYDDQFNQYYGDGFLYTPYSVDDIPKSIAIQPRFGKKQWYFGPLDYKQSPMALADREQDVFSCNLNGRILQFVIGKNRTIECLDDSKLKIEFTESDMTSSKIRTKINCFIVTDETGLRYKFNALELSDAVNLTETYSEKDNDFTFNVFRSKRTDNYIVTKWHLTEISNALTGERIIYNYTDVNIDVLTDKNVSSTLINGQTAKSLVLTENRTFVKGKRLISVQFPDGHSLELYYGGHIRIDVPGDEVLNGIVLKYSNRIVKRFDFLQSYFYKKQIVATTAFAQNPAYDKRFARLCLKGLQVSGIDGVTLPPYQFDYYTGSESQDPKDIVPSRYTFSTDEWGYYNKSGFVDDEATTYDKNKLYGLLNYFLHRQIFPNAATFGMLKSVTLPSGGKTTYEYEQNNFSSGQIEDYVAGVRVKKITVFDDEATSSNQVTEYRYVLENGYSSGKYFEGTGSFTIGRAISIRKSDNYDQGGIFLYDQATKAGINAINKVGGYLVNITLSVVNVGWAGGPIGFAAGIYIACLAPTIYGFFDQWDDAYMSITNLSSFHNQNRLPFLYSRVEYSTVSAQNSGKTVAEFSVPANWQEMENLQFPYSAKQRYEPWRYGLPIKTSIYNSAGALISITENTYQIITTPLDNNFRSCKIDADHYLSGPVDWPVHNDDDVDPTWIKREFYNMKKGRSVLSSTLTKLYNSSNAILSEQEVFYEYNSSNNLLAHTYSSNSKGEIEGKSIYYSDDYDNSNVAIHAMKDNHIIGVPLCTVLWRQAQLGATKLMVSAAATEYQLLSSGRLRPVKKYSTNLSQPVANSLTDNPDPANPYNYSFFEQEGDLVYNMWGDLINVRDTREGNHAMIYGYHKRRIVADVVGASPDEVVYTSFEKESDENNIDDNVNNPDNMDMGNGSRISYSPLKINNAYTVMGDYNFPAEEGISFTVKNNKQYILTVWATDHAINLDGAPPDRTGPTINGYTYYEFDIAPGSTNLTFSGDRGVYIDEFRVYPKGAKMSTTSYDPTFGKTAECDINNRISYFEYDGLGRLVIVKDDRRNIIKTYEYHYKTK</sequence>
<keyword evidence="2" id="KW-0812">Transmembrane</keyword>
<keyword evidence="2" id="KW-1133">Transmembrane helix</keyword>
<keyword evidence="2" id="KW-0472">Membrane</keyword>
<evidence type="ECO:0000259" key="3">
    <source>
        <dbReference type="PROSITE" id="PS50008"/>
    </source>
</evidence>
<dbReference type="Proteomes" id="UP001501436">
    <property type="component" value="Unassembled WGS sequence"/>
</dbReference>
<reference evidence="5" key="1">
    <citation type="journal article" date="2019" name="Int. J. Syst. Evol. Microbiol.">
        <title>The Global Catalogue of Microorganisms (GCM) 10K type strain sequencing project: providing services to taxonomists for standard genome sequencing and annotation.</title>
        <authorList>
            <consortium name="The Broad Institute Genomics Platform"/>
            <consortium name="The Broad Institute Genome Sequencing Center for Infectious Disease"/>
            <person name="Wu L."/>
            <person name="Ma J."/>
        </authorList>
    </citation>
    <scope>NUCLEOTIDE SEQUENCE [LARGE SCALE GENOMIC DNA]</scope>
    <source>
        <strain evidence="5">JCM 18283</strain>
    </source>
</reference>
<protein>
    <recommendedName>
        <fullName evidence="3">PI-PLC Y-box domain-containing protein</fullName>
    </recommendedName>
</protein>
<proteinExistence type="predicted"/>
<feature type="region of interest" description="Disordered" evidence="1">
    <location>
        <begin position="1026"/>
        <end position="1046"/>
    </location>
</feature>
<evidence type="ECO:0000313" key="4">
    <source>
        <dbReference type="EMBL" id="GAA4906115.1"/>
    </source>
</evidence>
<evidence type="ECO:0000256" key="2">
    <source>
        <dbReference type="SAM" id="Phobius"/>
    </source>
</evidence>
<feature type="domain" description="PI-PLC Y-box" evidence="3">
    <location>
        <begin position="1142"/>
        <end position="1167"/>
    </location>
</feature>
<dbReference type="InterPro" id="IPR001711">
    <property type="entry name" value="PLipase_C_Pinositol-sp_Y"/>
</dbReference>